<keyword evidence="1" id="KW-1133">Transmembrane helix</keyword>
<accession>A0A059PAM4</accession>
<keyword evidence="3" id="KW-1185">Reference proteome</keyword>
<dbReference type="GeneID" id="19736018"/>
<keyword evidence="1" id="KW-0472">Membrane</keyword>
<dbReference type="RefSeq" id="YP_009044903.1">
    <property type="nucleotide sequence ID" value="NC_024388.1"/>
</dbReference>
<keyword evidence="1" id="KW-0812">Transmembrane</keyword>
<reference evidence="2 3" key="1">
    <citation type="journal article" date="2014" name="Int. J. Food Microbiol.">
        <title>Sequence and comparative analysis of Leuconostoc dairy bacteriophages.</title>
        <authorList>
            <person name="Kot W."/>
            <person name="Hansen L.H."/>
            <person name="Neve H."/>
            <person name="Hammer K."/>
            <person name="Jacobsen S."/>
            <person name="Pedersen P.D."/>
            <person name="Sorensen S.J."/>
            <person name="Heller K.J."/>
            <person name="Vogensen F.K."/>
        </authorList>
    </citation>
    <scope>NUCLEOTIDE SEQUENCE [LARGE SCALE GENOMIC DNA]</scope>
</reference>
<evidence type="ECO:0000313" key="3">
    <source>
        <dbReference type="Proteomes" id="UP000204240"/>
    </source>
</evidence>
<organism evidence="2 3">
    <name type="scientific">Leuconostoc phage LN34</name>
    <dbReference type="NCBI Taxonomy" id="1262519"/>
    <lineage>
        <taxon>Viruses</taxon>
        <taxon>Duplodnaviria</taxon>
        <taxon>Heunggongvirae</taxon>
        <taxon>Uroviricota</taxon>
        <taxon>Caudoviricetes</taxon>
        <taxon>Mccleskeyvirinae</taxon>
        <taxon>Unaquatrovirus</taxon>
        <taxon>Unaquatrovirus LN34</taxon>
    </lineage>
</organism>
<protein>
    <submittedName>
        <fullName evidence="2">Uncharacterized protein</fullName>
    </submittedName>
</protein>
<sequence length="56" mass="6030">MSYLIGAVVILIATLLLGKHVRTSEMMATVSISALVSMVLFMLAVWSFLFNGGVNI</sequence>
<gene>
    <name evidence="2" type="ORF">phiLN34_032</name>
</gene>
<dbReference type="KEGG" id="vg:19736018"/>
<dbReference type="Proteomes" id="UP000204240">
    <property type="component" value="Segment"/>
</dbReference>
<dbReference type="EMBL" id="KC013027">
    <property type="protein sequence ID" value="AFY98442.1"/>
    <property type="molecule type" value="Genomic_DNA"/>
</dbReference>
<name>A0A059PAM4_9CAUD</name>
<feature type="transmembrane region" description="Helical" evidence="1">
    <location>
        <begin position="28"/>
        <end position="50"/>
    </location>
</feature>
<proteinExistence type="predicted"/>
<evidence type="ECO:0000313" key="2">
    <source>
        <dbReference type="EMBL" id="AFY98442.1"/>
    </source>
</evidence>
<evidence type="ECO:0000256" key="1">
    <source>
        <dbReference type="SAM" id="Phobius"/>
    </source>
</evidence>